<dbReference type="GeneID" id="14401649"/>
<keyword evidence="2" id="KW-1185">Reference proteome</keyword>
<evidence type="ECO:0000313" key="2">
    <source>
        <dbReference type="Proteomes" id="UP000010866"/>
    </source>
</evidence>
<gene>
    <name evidence="1" type="ordered locus">Metho_2687</name>
</gene>
<dbReference type="Proteomes" id="UP000010866">
    <property type="component" value="Plasmid pMETHO01"/>
</dbReference>
<reference evidence="2" key="1">
    <citation type="submission" date="2012-02" db="EMBL/GenBank/DDBJ databases">
        <title>Complete sequence of plasmid of Methanomethylovorans hollandica DSM 15978.</title>
        <authorList>
            <person name="Lucas S."/>
            <person name="Copeland A."/>
            <person name="Lapidus A."/>
            <person name="Glavina del Rio T."/>
            <person name="Dalin E."/>
            <person name="Tice H."/>
            <person name="Bruce D."/>
            <person name="Goodwin L."/>
            <person name="Pitluck S."/>
            <person name="Peters L."/>
            <person name="Mikhailova N."/>
            <person name="Held B."/>
            <person name="Kyrpides N."/>
            <person name="Mavromatis K."/>
            <person name="Ivanova N."/>
            <person name="Brettin T."/>
            <person name="Detter J.C."/>
            <person name="Han C."/>
            <person name="Larimer F."/>
            <person name="Land M."/>
            <person name="Hauser L."/>
            <person name="Markowitz V."/>
            <person name="Cheng J.-F."/>
            <person name="Hugenholtz P."/>
            <person name="Woyke T."/>
            <person name="Wu D."/>
            <person name="Spring S."/>
            <person name="Schroeder M."/>
            <person name="Brambilla E."/>
            <person name="Klenk H.-P."/>
            <person name="Eisen J.A."/>
        </authorList>
    </citation>
    <scope>NUCLEOTIDE SEQUENCE [LARGE SCALE GENOMIC DNA]</scope>
    <source>
        <strain evidence="2">DSM 15978 / NBRC 107637 / DMS1</strain>
        <plasmid evidence="2">Plasmid pMETHO01</plasmid>
    </source>
</reference>
<dbReference type="KEGG" id="mhz:Metho_2687"/>
<dbReference type="AlphaFoldDB" id="L0KZH9"/>
<dbReference type="RefSeq" id="WP_015313949.1">
    <property type="nucleotide sequence ID" value="NC_019972.1"/>
</dbReference>
<keyword evidence="1" id="KW-0614">Plasmid</keyword>
<name>L0KZH9_METHD</name>
<proteinExistence type="predicted"/>
<accession>L0KZH9</accession>
<organism evidence="1 2">
    <name type="scientific">Methanomethylovorans hollandica (strain DSM 15978 / NBRC 107637 / DMS1)</name>
    <dbReference type="NCBI Taxonomy" id="867904"/>
    <lineage>
        <taxon>Archaea</taxon>
        <taxon>Methanobacteriati</taxon>
        <taxon>Methanobacteriota</taxon>
        <taxon>Stenosarchaea group</taxon>
        <taxon>Methanomicrobia</taxon>
        <taxon>Methanosarcinales</taxon>
        <taxon>Methanosarcinaceae</taxon>
        <taxon>Methanomethylovorans</taxon>
    </lineage>
</organism>
<geneLocation type="plasmid" evidence="1 2">
    <name>pMETHO01</name>
</geneLocation>
<sequence length="93" mass="10851">MQPVFQDKIIEDALLDYFKARAHSKKIFFTPKDIFPKEKSKPLSTKIRTQRWSLSVNLLKAIEEKNNIVGSFRIDLFNKSSNNCVYEATKVIE</sequence>
<evidence type="ECO:0000313" key="1">
    <source>
        <dbReference type="EMBL" id="AGB50817.1"/>
    </source>
</evidence>
<protein>
    <submittedName>
        <fullName evidence="1">Uncharacterized protein</fullName>
    </submittedName>
</protein>
<dbReference type="HOGENOM" id="CLU_2392898_0_0_2"/>
<dbReference type="EMBL" id="CP003363">
    <property type="protein sequence ID" value="AGB50817.1"/>
    <property type="molecule type" value="Genomic_DNA"/>
</dbReference>